<comment type="caution">
    <text evidence="2">The sequence shown here is derived from an EMBL/GenBank/DDBJ whole genome shotgun (WGS) entry which is preliminary data.</text>
</comment>
<dbReference type="EMBL" id="LAZR01039498">
    <property type="protein sequence ID" value="KKL16858.1"/>
    <property type="molecule type" value="Genomic_DNA"/>
</dbReference>
<evidence type="ECO:0000259" key="1">
    <source>
        <dbReference type="Pfam" id="PF01568"/>
    </source>
</evidence>
<dbReference type="GO" id="GO:0043546">
    <property type="term" value="F:molybdopterin cofactor binding"/>
    <property type="evidence" value="ECO:0007669"/>
    <property type="project" value="InterPro"/>
</dbReference>
<gene>
    <name evidence="2" type="ORF">LCGC14_2491350</name>
</gene>
<dbReference type="Pfam" id="PF01568">
    <property type="entry name" value="Molydop_binding"/>
    <property type="match status" value="1"/>
</dbReference>
<sequence length="95" mass="10720">MEMLANTVRIIDYDQAREYALGDEDSLKQKLALGMINPEDFKKLNLTSNLNIKLSNKYGQVIVKAIQEKNVPSGIVLLPVSIWANQITGFENNRL</sequence>
<proteinExistence type="predicted"/>
<reference evidence="2" key="1">
    <citation type="journal article" date="2015" name="Nature">
        <title>Complex archaea that bridge the gap between prokaryotes and eukaryotes.</title>
        <authorList>
            <person name="Spang A."/>
            <person name="Saw J.H."/>
            <person name="Jorgensen S.L."/>
            <person name="Zaremba-Niedzwiedzka K."/>
            <person name="Martijn J."/>
            <person name="Lind A.E."/>
            <person name="van Eijk R."/>
            <person name="Schleper C."/>
            <person name="Guy L."/>
            <person name="Ettema T.J."/>
        </authorList>
    </citation>
    <scope>NUCLEOTIDE SEQUENCE</scope>
</reference>
<feature type="non-terminal residue" evidence="2">
    <location>
        <position position="95"/>
    </location>
</feature>
<dbReference type="Gene3D" id="2.40.40.20">
    <property type="match status" value="1"/>
</dbReference>
<accession>A0A0F9DYD1</accession>
<name>A0A0F9DYD1_9ZZZZ</name>
<dbReference type="GO" id="GO:0016491">
    <property type="term" value="F:oxidoreductase activity"/>
    <property type="evidence" value="ECO:0007669"/>
    <property type="project" value="InterPro"/>
</dbReference>
<evidence type="ECO:0000313" key="2">
    <source>
        <dbReference type="EMBL" id="KKL16858.1"/>
    </source>
</evidence>
<dbReference type="InterPro" id="IPR009010">
    <property type="entry name" value="Asp_de-COase-like_dom_sf"/>
</dbReference>
<dbReference type="SUPFAM" id="SSF50692">
    <property type="entry name" value="ADC-like"/>
    <property type="match status" value="1"/>
</dbReference>
<feature type="domain" description="Molybdopterin dinucleotide-binding" evidence="1">
    <location>
        <begin position="7"/>
        <end position="88"/>
    </location>
</feature>
<protein>
    <recommendedName>
        <fullName evidence="1">Molybdopterin dinucleotide-binding domain-containing protein</fullName>
    </recommendedName>
</protein>
<dbReference type="InterPro" id="IPR006657">
    <property type="entry name" value="MoPterin_dinucl-bd_dom"/>
</dbReference>
<organism evidence="2">
    <name type="scientific">marine sediment metagenome</name>
    <dbReference type="NCBI Taxonomy" id="412755"/>
    <lineage>
        <taxon>unclassified sequences</taxon>
        <taxon>metagenomes</taxon>
        <taxon>ecological metagenomes</taxon>
    </lineage>
</organism>
<dbReference type="AlphaFoldDB" id="A0A0F9DYD1"/>